<dbReference type="KEGG" id="woc:BA177_07105"/>
<reference evidence="1 2" key="1">
    <citation type="submission" date="2016-06" db="EMBL/GenBank/DDBJ databases">
        <title>Complete genome sequence of a deep-branching marine Gamma Proteobacterium Woeseia oceani type strain XK5.</title>
        <authorList>
            <person name="Mu D."/>
            <person name="Du Z."/>
        </authorList>
    </citation>
    <scope>NUCLEOTIDE SEQUENCE [LARGE SCALE GENOMIC DNA]</scope>
    <source>
        <strain evidence="1 2">XK5</strain>
    </source>
</reference>
<sequence>MNWGPYLSKNDEVMRTAQCYEEASAWIARLDKGLSAADFCSLREWLAVDGKNRTVLLELACLWDRMSVLSRYPQGLFDSDDENNSVTGLKAD</sequence>
<proteinExistence type="predicted"/>
<organism evidence="1 2">
    <name type="scientific">Woeseia oceani</name>
    <dbReference type="NCBI Taxonomy" id="1548547"/>
    <lineage>
        <taxon>Bacteria</taxon>
        <taxon>Pseudomonadati</taxon>
        <taxon>Pseudomonadota</taxon>
        <taxon>Gammaproteobacteria</taxon>
        <taxon>Woeseiales</taxon>
        <taxon>Woeseiaceae</taxon>
        <taxon>Woeseia</taxon>
    </lineage>
</organism>
<name>A0A193LES2_9GAMM</name>
<protein>
    <recommendedName>
        <fullName evidence="3">FecR N-terminal domain-containing protein</fullName>
    </recommendedName>
</protein>
<keyword evidence="2" id="KW-1185">Reference proteome</keyword>
<accession>A0A193LES2</accession>
<dbReference type="Proteomes" id="UP000092695">
    <property type="component" value="Chromosome"/>
</dbReference>
<gene>
    <name evidence="1" type="ORF">BA177_07105</name>
</gene>
<dbReference type="EMBL" id="CP016268">
    <property type="protein sequence ID" value="ANO51007.1"/>
    <property type="molecule type" value="Genomic_DNA"/>
</dbReference>
<dbReference type="STRING" id="1548547.BA177_07105"/>
<evidence type="ECO:0000313" key="1">
    <source>
        <dbReference type="EMBL" id="ANO51007.1"/>
    </source>
</evidence>
<evidence type="ECO:0008006" key="3">
    <source>
        <dbReference type="Google" id="ProtNLM"/>
    </source>
</evidence>
<dbReference type="AlphaFoldDB" id="A0A193LES2"/>
<evidence type="ECO:0000313" key="2">
    <source>
        <dbReference type="Proteomes" id="UP000092695"/>
    </source>
</evidence>